<sequence length="263" mass="28772">MANSSRGESVVQRVSRILRVFDEDHQVLSATQVAQRADLAISTAHRMVGAMVDEGLLLRTPDGKYRLGLVLWELAHRSTVYQSFTAAARPFLEGVHQTLKKTVSLAILDPAEVSIIYLERLAIGHDDTDVSSLAGRLPVLSTGPGQVMLAYAPQHIQAQYFDQADQDPGVISQRLTRQDLEARLAQVKRDGWAHVAEVLSAGSSGTAAPVFGRRQRVIGAISVVRPVDEINMNVQLPVLLAAARGLSQVMAQQPEQHQDFAQW</sequence>
<name>A0A921K8L6_9MICC</name>
<dbReference type="SMART" id="SM00346">
    <property type="entry name" value="HTH_ICLR"/>
    <property type="match status" value="1"/>
</dbReference>
<dbReference type="Proteomes" id="UP000703315">
    <property type="component" value="Unassembled WGS sequence"/>
</dbReference>
<dbReference type="PROSITE" id="PS51078">
    <property type="entry name" value="ICLR_ED"/>
    <property type="match status" value="1"/>
</dbReference>
<dbReference type="GO" id="GO:0045892">
    <property type="term" value="P:negative regulation of DNA-templated transcription"/>
    <property type="evidence" value="ECO:0007669"/>
    <property type="project" value="TreeGrafter"/>
</dbReference>
<evidence type="ECO:0000256" key="2">
    <source>
        <dbReference type="ARBA" id="ARBA00023125"/>
    </source>
</evidence>
<dbReference type="InterPro" id="IPR036390">
    <property type="entry name" value="WH_DNA-bd_sf"/>
</dbReference>
<dbReference type="InterPro" id="IPR029016">
    <property type="entry name" value="GAF-like_dom_sf"/>
</dbReference>
<evidence type="ECO:0000259" key="5">
    <source>
        <dbReference type="PROSITE" id="PS51078"/>
    </source>
</evidence>
<dbReference type="PANTHER" id="PTHR30136">
    <property type="entry name" value="HELIX-TURN-HELIX TRANSCRIPTIONAL REGULATOR, ICLR FAMILY"/>
    <property type="match status" value="1"/>
</dbReference>
<dbReference type="PROSITE" id="PS51077">
    <property type="entry name" value="HTH_ICLR"/>
    <property type="match status" value="1"/>
</dbReference>
<dbReference type="AlphaFoldDB" id="A0A921K8L6"/>
<evidence type="ECO:0000313" key="7">
    <source>
        <dbReference type="Proteomes" id="UP000703315"/>
    </source>
</evidence>
<dbReference type="InterPro" id="IPR050707">
    <property type="entry name" value="HTH_MetabolicPath_Reg"/>
</dbReference>
<dbReference type="Gene3D" id="3.30.450.40">
    <property type="match status" value="1"/>
</dbReference>
<dbReference type="InterPro" id="IPR014757">
    <property type="entry name" value="Tscrpt_reg_IclR_C"/>
</dbReference>
<dbReference type="InterPro" id="IPR005471">
    <property type="entry name" value="Tscrpt_reg_IclR_N"/>
</dbReference>
<dbReference type="EMBL" id="DYXC01000132">
    <property type="protein sequence ID" value="HJF15396.1"/>
    <property type="molecule type" value="Genomic_DNA"/>
</dbReference>
<keyword evidence="1" id="KW-0805">Transcription regulation</keyword>
<proteinExistence type="predicted"/>
<keyword evidence="2" id="KW-0238">DNA-binding</keyword>
<reference evidence="6" key="1">
    <citation type="journal article" date="2021" name="PeerJ">
        <title>Extensive microbial diversity within the chicken gut microbiome revealed by metagenomics and culture.</title>
        <authorList>
            <person name="Gilroy R."/>
            <person name="Ravi A."/>
            <person name="Getino M."/>
            <person name="Pursley I."/>
            <person name="Horton D.L."/>
            <person name="Alikhan N.F."/>
            <person name="Baker D."/>
            <person name="Gharbi K."/>
            <person name="Hall N."/>
            <person name="Watson M."/>
            <person name="Adriaenssens E.M."/>
            <person name="Foster-Nyarko E."/>
            <person name="Jarju S."/>
            <person name="Secka A."/>
            <person name="Antonio M."/>
            <person name="Oren A."/>
            <person name="Chaudhuri R.R."/>
            <person name="La Ragione R."/>
            <person name="Hildebrand F."/>
            <person name="Pallen M.J."/>
        </authorList>
    </citation>
    <scope>NUCLEOTIDE SEQUENCE</scope>
    <source>
        <strain evidence="6">ChiHjej13B12-14962</strain>
    </source>
</reference>
<dbReference type="Gene3D" id="1.10.10.10">
    <property type="entry name" value="Winged helix-like DNA-binding domain superfamily/Winged helix DNA-binding domain"/>
    <property type="match status" value="1"/>
</dbReference>
<protein>
    <submittedName>
        <fullName evidence="6">IclR family transcriptional regulator</fullName>
    </submittedName>
</protein>
<dbReference type="SUPFAM" id="SSF46785">
    <property type="entry name" value="Winged helix' DNA-binding domain"/>
    <property type="match status" value="1"/>
</dbReference>
<dbReference type="InterPro" id="IPR036388">
    <property type="entry name" value="WH-like_DNA-bd_sf"/>
</dbReference>
<dbReference type="SUPFAM" id="SSF55781">
    <property type="entry name" value="GAF domain-like"/>
    <property type="match status" value="1"/>
</dbReference>
<dbReference type="RefSeq" id="WP_303907452.1">
    <property type="nucleotide sequence ID" value="NZ_DYXC01000132.1"/>
</dbReference>
<gene>
    <name evidence="6" type="ORF">K8V32_11450</name>
</gene>
<evidence type="ECO:0000313" key="6">
    <source>
        <dbReference type="EMBL" id="HJF15396.1"/>
    </source>
</evidence>
<feature type="domain" description="IclR-ED" evidence="5">
    <location>
        <begin position="70"/>
        <end position="252"/>
    </location>
</feature>
<feature type="domain" description="HTH iclR-type" evidence="4">
    <location>
        <begin position="8"/>
        <end position="69"/>
    </location>
</feature>
<keyword evidence="3" id="KW-0804">Transcription</keyword>
<comment type="caution">
    <text evidence="6">The sequence shown here is derived from an EMBL/GenBank/DDBJ whole genome shotgun (WGS) entry which is preliminary data.</text>
</comment>
<evidence type="ECO:0000259" key="4">
    <source>
        <dbReference type="PROSITE" id="PS51077"/>
    </source>
</evidence>
<reference evidence="6" key="2">
    <citation type="submission" date="2021-09" db="EMBL/GenBank/DDBJ databases">
        <authorList>
            <person name="Gilroy R."/>
        </authorList>
    </citation>
    <scope>NUCLEOTIDE SEQUENCE</scope>
    <source>
        <strain evidence="6">ChiHjej13B12-14962</strain>
    </source>
</reference>
<dbReference type="GO" id="GO:0003677">
    <property type="term" value="F:DNA binding"/>
    <property type="evidence" value="ECO:0007669"/>
    <property type="project" value="UniProtKB-KW"/>
</dbReference>
<evidence type="ECO:0000256" key="3">
    <source>
        <dbReference type="ARBA" id="ARBA00023163"/>
    </source>
</evidence>
<organism evidence="6 7">
    <name type="scientific">Enteractinococcus helveticum</name>
    <dbReference type="NCBI Taxonomy" id="1837282"/>
    <lineage>
        <taxon>Bacteria</taxon>
        <taxon>Bacillati</taxon>
        <taxon>Actinomycetota</taxon>
        <taxon>Actinomycetes</taxon>
        <taxon>Micrococcales</taxon>
        <taxon>Micrococcaceae</taxon>
    </lineage>
</organism>
<dbReference type="Pfam" id="PF01614">
    <property type="entry name" value="IclR_C"/>
    <property type="match status" value="1"/>
</dbReference>
<accession>A0A921K8L6</accession>
<dbReference type="PANTHER" id="PTHR30136:SF24">
    <property type="entry name" value="HTH-TYPE TRANSCRIPTIONAL REPRESSOR ALLR"/>
    <property type="match status" value="1"/>
</dbReference>
<evidence type="ECO:0000256" key="1">
    <source>
        <dbReference type="ARBA" id="ARBA00023015"/>
    </source>
</evidence>
<dbReference type="GO" id="GO:0003700">
    <property type="term" value="F:DNA-binding transcription factor activity"/>
    <property type="evidence" value="ECO:0007669"/>
    <property type="project" value="TreeGrafter"/>
</dbReference>
<dbReference type="Pfam" id="PF09339">
    <property type="entry name" value="HTH_IclR"/>
    <property type="match status" value="1"/>
</dbReference>